<name>A0A7S7NYN8_PALFE</name>
<evidence type="ECO:0000313" key="6">
    <source>
        <dbReference type="Proteomes" id="UP000593892"/>
    </source>
</evidence>
<dbReference type="SMART" id="SM00342">
    <property type="entry name" value="HTH_ARAC"/>
    <property type="match status" value="1"/>
</dbReference>
<accession>A0A7S7NYN8</accession>
<gene>
    <name evidence="5" type="ORF">IRI77_31775</name>
</gene>
<dbReference type="KEGG" id="pfer:IRI77_31775"/>
<keyword evidence="3" id="KW-0804">Transcription</keyword>
<evidence type="ECO:0000256" key="2">
    <source>
        <dbReference type="ARBA" id="ARBA00023125"/>
    </source>
</evidence>
<evidence type="ECO:0000256" key="1">
    <source>
        <dbReference type="ARBA" id="ARBA00023015"/>
    </source>
</evidence>
<sequence length="286" mass="30926">MLAKIAVKSNPGVTPPQAQVLARGDGWSVSEVVCTLGPRDRPFEERHSSVSIAIVAAGSFLYRSHAGRELLTPGSLMLGSAERSFECSHEHGTGDRCISFSYSPDRFDRLDAAPRFRAMRLPPVRPLSPLIAQASAVLAGAAGPSWEELGVELAARAVQLDRGQSGPPASAGPGAIARVARVLRTMESDPGAPHHLTTLAGEARLSPFHFLRTFQEVTGVTPHQFVLRQRLRRAALRLSTEPAKVVDIALECGFGDVSNFNRNFRAEFGLSPRAWRKFGRTVSRTA</sequence>
<dbReference type="Gene3D" id="1.10.10.60">
    <property type="entry name" value="Homeodomain-like"/>
    <property type="match status" value="2"/>
</dbReference>
<dbReference type="PROSITE" id="PS01124">
    <property type="entry name" value="HTH_ARAC_FAMILY_2"/>
    <property type="match status" value="1"/>
</dbReference>
<dbReference type="GO" id="GO:0043565">
    <property type="term" value="F:sequence-specific DNA binding"/>
    <property type="evidence" value="ECO:0007669"/>
    <property type="project" value="InterPro"/>
</dbReference>
<dbReference type="InterPro" id="IPR018062">
    <property type="entry name" value="HTH_AraC-typ_CS"/>
</dbReference>
<dbReference type="InterPro" id="IPR020449">
    <property type="entry name" value="Tscrpt_reg_AraC-type_HTH"/>
</dbReference>
<dbReference type="PROSITE" id="PS00041">
    <property type="entry name" value="HTH_ARAC_FAMILY_1"/>
    <property type="match status" value="1"/>
</dbReference>
<dbReference type="PANTHER" id="PTHR46796:SF14">
    <property type="entry name" value="TRANSCRIPTIONAL REGULATORY PROTEIN"/>
    <property type="match status" value="1"/>
</dbReference>
<keyword evidence="2" id="KW-0238">DNA-binding</keyword>
<feature type="domain" description="HTH araC/xylS-type" evidence="4">
    <location>
        <begin position="180"/>
        <end position="278"/>
    </location>
</feature>
<dbReference type="SUPFAM" id="SSF46689">
    <property type="entry name" value="Homeodomain-like"/>
    <property type="match status" value="2"/>
</dbReference>
<protein>
    <submittedName>
        <fullName evidence="5">Helix-turn-helix transcriptional regulator</fullName>
    </submittedName>
</protein>
<evidence type="ECO:0000256" key="3">
    <source>
        <dbReference type="ARBA" id="ARBA00023163"/>
    </source>
</evidence>
<dbReference type="GO" id="GO:0003700">
    <property type="term" value="F:DNA-binding transcription factor activity"/>
    <property type="evidence" value="ECO:0007669"/>
    <property type="project" value="InterPro"/>
</dbReference>
<dbReference type="InterPro" id="IPR050204">
    <property type="entry name" value="AraC_XylS_family_regulators"/>
</dbReference>
<dbReference type="Proteomes" id="UP000593892">
    <property type="component" value="Chromosome"/>
</dbReference>
<dbReference type="EMBL" id="CP063849">
    <property type="protein sequence ID" value="QOY92221.1"/>
    <property type="molecule type" value="Genomic_DNA"/>
</dbReference>
<dbReference type="InterPro" id="IPR018060">
    <property type="entry name" value="HTH_AraC"/>
</dbReference>
<organism evidence="5 6">
    <name type="scientific">Paludibaculum fermentans</name>
    <dbReference type="NCBI Taxonomy" id="1473598"/>
    <lineage>
        <taxon>Bacteria</taxon>
        <taxon>Pseudomonadati</taxon>
        <taxon>Acidobacteriota</taxon>
        <taxon>Terriglobia</taxon>
        <taxon>Bryobacterales</taxon>
        <taxon>Bryobacteraceae</taxon>
        <taxon>Paludibaculum</taxon>
    </lineage>
</organism>
<dbReference type="AlphaFoldDB" id="A0A7S7NYN8"/>
<evidence type="ECO:0000313" key="5">
    <source>
        <dbReference type="EMBL" id="QOY92221.1"/>
    </source>
</evidence>
<dbReference type="Pfam" id="PF12833">
    <property type="entry name" value="HTH_18"/>
    <property type="match status" value="1"/>
</dbReference>
<proteinExistence type="predicted"/>
<evidence type="ECO:0000259" key="4">
    <source>
        <dbReference type="PROSITE" id="PS01124"/>
    </source>
</evidence>
<keyword evidence="1" id="KW-0805">Transcription regulation</keyword>
<dbReference type="PRINTS" id="PR00032">
    <property type="entry name" value="HTHARAC"/>
</dbReference>
<keyword evidence="6" id="KW-1185">Reference proteome</keyword>
<dbReference type="PANTHER" id="PTHR46796">
    <property type="entry name" value="HTH-TYPE TRANSCRIPTIONAL ACTIVATOR RHAS-RELATED"/>
    <property type="match status" value="1"/>
</dbReference>
<reference evidence="5 6" key="1">
    <citation type="submission" date="2020-10" db="EMBL/GenBank/DDBJ databases">
        <title>Complete genome sequence of Paludibaculum fermentans P105T, a facultatively anaerobic acidobacterium capable of dissimilatory Fe(III) reduction.</title>
        <authorList>
            <person name="Dedysh S.N."/>
            <person name="Beletsky A.V."/>
            <person name="Kulichevskaya I.S."/>
            <person name="Mardanov A.V."/>
            <person name="Ravin N.V."/>
        </authorList>
    </citation>
    <scope>NUCLEOTIDE SEQUENCE [LARGE SCALE GENOMIC DNA]</scope>
    <source>
        <strain evidence="5 6">P105</strain>
    </source>
</reference>
<dbReference type="InterPro" id="IPR009057">
    <property type="entry name" value="Homeodomain-like_sf"/>
</dbReference>